<dbReference type="RefSeq" id="WP_379657550.1">
    <property type="nucleotide sequence ID" value="NZ_JBHTIV010000006.1"/>
</dbReference>
<dbReference type="CDD" id="cd06223">
    <property type="entry name" value="PRTases_typeI"/>
    <property type="match status" value="1"/>
</dbReference>
<dbReference type="EC" id="2.4.2.9" evidence="2"/>
<dbReference type="Pfam" id="PF14681">
    <property type="entry name" value="UPRTase"/>
    <property type="match status" value="1"/>
</dbReference>
<gene>
    <name evidence="2" type="primary">upp</name>
    <name evidence="2" type="ORF">ACFQ0R_06340</name>
</gene>
<reference evidence="3" key="1">
    <citation type="journal article" date="2019" name="Int. J. Syst. Evol. Microbiol.">
        <title>The Global Catalogue of Microorganisms (GCM) 10K type strain sequencing project: providing services to taxonomists for standard genome sequencing and annotation.</title>
        <authorList>
            <consortium name="The Broad Institute Genomics Platform"/>
            <consortium name="The Broad Institute Genome Sequencing Center for Infectious Disease"/>
            <person name="Wu L."/>
            <person name="Ma J."/>
        </authorList>
    </citation>
    <scope>NUCLEOTIDE SEQUENCE [LARGE SCALE GENOMIC DNA]</scope>
    <source>
        <strain evidence="3">CCUG 56752</strain>
    </source>
</reference>
<dbReference type="NCBIfam" id="NF001097">
    <property type="entry name" value="PRK00129.1"/>
    <property type="match status" value="1"/>
</dbReference>
<dbReference type="PANTHER" id="PTHR11608">
    <property type="entry name" value="BIFUNCTIONAL PROTEIN PYRR"/>
    <property type="match status" value="1"/>
</dbReference>
<name>A0ABW3GNX7_9FLAO</name>
<protein>
    <submittedName>
        <fullName evidence="2">Uracil phosphoribosyltransferase</fullName>
        <ecNumber evidence="2">2.4.2.9</ecNumber>
    </submittedName>
</protein>
<keyword evidence="3" id="KW-1185">Reference proteome</keyword>
<evidence type="ECO:0000259" key="1">
    <source>
        <dbReference type="Pfam" id="PF14681"/>
    </source>
</evidence>
<keyword evidence="2" id="KW-0328">Glycosyltransferase</keyword>
<sequence length="220" mass="24764">MKVHNLSRTNSILNHFLHEIRDENIQKDRMRFRRNIERIGEVMSYEMSKSLEFESKTFKTPLDNSVFNEIKNNLVVCSILRAGVPLHNGVLNYFDEVDSAFVSAFRKKSENLDAEEDFEIIVEYLSSPSLEGKSLVLVDPMLATGLSMLNVLKALEKLGTPRSIHIISVIGAQPGVDLIDDYLPENTHLWIGAIDDKLDEKGYIIPGLGDAGDLAYGKKL</sequence>
<feature type="domain" description="Phosphoribosyltransferase" evidence="1">
    <location>
        <begin position="11"/>
        <end position="217"/>
    </location>
</feature>
<dbReference type="InterPro" id="IPR000836">
    <property type="entry name" value="PRTase_dom"/>
</dbReference>
<dbReference type="Gene3D" id="3.40.50.2020">
    <property type="match status" value="1"/>
</dbReference>
<evidence type="ECO:0000313" key="3">
    <source>
        <dbReference type="Proteomes" id="UP001597049"/>
    </source>
</evidence>
<dbReference type="SUPFAM" id="SSF53271">
    <property type="entry name" value="PRTase-like"/>
    <property type="match status" value="1"/>
</dbReference>
<dbReference type="EMBL" id="JBHTIV010000006">
    <property type="protein sequence ID" value="MFD0932221.1"/>
    <property type="molecule type" value="Genomic_DNA"/>
</dbReference>
<dbReference type="GO" id="GO:0004845">
    <property type="term" value="F:uracil phosphoribosyltransferase activity"/>
    <property type="evidence" value="ECO:0007669"/>
    <property type="project" value="UniProtKB-EC"/>
</dbReference>
<organism evidence="2 3">
    <name type="scientific">Psychroflexus salinarum</name>
    <dbReference type="NCBI Taxonomy" id="546024"/>
    <lineage>
        <taxon>Bacteria</taxon>
        <taxon>Pseudomonadati</taxon>
        <taxon>Bacteroidota</taxon>
        <taxon>Flavobacteriia</taxon>
        <taxon>Flavobacteriales</taxon>
        <taxon>Flavobacteriaceae</taxon>
        <taxon>Psychroflexus</taxon>
    </lineage>
</organism>
<proteinExistence type="predicted"/>
<dbReference type="Proteomes" id="UP001597049">
    <property type="component" value="Unassembled WGS sequence"/>
</dbReference>
<dbReference type="InterPro" id="IPR050137">
    <property type="entry name" value="PyrR_bifunctional"/>
</dbReference>
<comment type="caution">
    <text evidence="2">The sequence shown here is derived from an EMBL/GenBank/DDBJ whole genome shotgun (WGS) entry which is preliminary data.</text>
</comment>
<dbReference type="InterPro" id="IPR029057">
    <property type="entry name" value="PRTase-like"/>
</dbReference>
<dbReference type="PANTHER" id="PTHR11608:SF0">
    <property type="entry name" value="BIFUNCTIONAL PROTEIN PYRR"/>
    <property type="match status" value="1"/>
</dbReference>
<accession>A0ABW3GNX7</accession>
<evidence type="ECO:0000313" key="2">
    <source>
        <dbReference type="EMBL" id="MFD0932221.1"/>
    </source>
</evidence>
<keyword evidence="2" id="KW-0808">Transferase</keyword>